<dbReference type="EMBL" id="QTSX02005119">
    <property type="protein sequence ID" value="KAJ9060910.1"/>
    <property type="molecule type" value="Genomic_DNA"/>
</dbReference>
<dbReference type="Proteomes" id="UP001165960">
    <property type="component" value="Unassembled WGS sequence"/>
</dbReference>
<name>A0ACC2SEZ6_9FUNG</name>
<gene>
    <name evidence="1" type="ORF">DSO57_1025937</name>
</gene>
<comment type="caution">
    <text evidence="1">The sequence shown here is derived from an EMBL/GenBank/DDBJ whole genome shotgun (WGS) entry which is preliminary data.</text>
</comment>
<keyword evidence="2" id="KW-1185">Reference proteome</keyword>
<proteinExistence type="predicted"/>
<reference evidence="1" key="1">
    <citation type="submission" date="2022-04" db="EMBL/GenBank/DDBJ databases">
        <title>Genome of the entomopathogenic fungus Entomophthora muscae.</title>
        <authorList>
            <person name="Elya C."/>
            <person name="Lovett B.R."/>
            <person name="Lee E."/>
            <person name="Macias A.M."/>
            <person name="Hajek A.E."/>
            <person name="De Bivort B.L."/>
            <person name="Kasson M.T."/>
            <person name="De Fine Licht H.H."/>
            <person name="Stajich J.E."/>
        </authorList>
    </citation>
    <scope>NUCLEOTIDE SEQUENCE</scope>
    <source>
        <strain evidence="1">Berkeley</strain>
    </source>
</reference>
<evidence type="ECO:0000313" key="1">
    <source>
        <dbReference type="EMBL" id="KAJ9060910.1"/>
    </source>
</evidence>
<sequence length="74" mass="7881">MAVDVPRIVAWGGVAVVNAAIHHVLILPSLGYFKDKYLSFAFALQNEAGSALGTTIVQFPDPVQLTFPTHACGK</sequence>
<organism evidence="1 2">
    <name type="scientific">Entomophthora muscae</name>
    <dbReference type="NCBI Taxonomy" id="34485"/>
    <lineage>
        <taxon>Eukaryota</taxon>
        <taxon>Fungi</taxon>
        <taxon>Fungi incertae sedis</taxon>
        <taxon>Zoopagomycota</taxon>
        <taxon>Entomophthoromycotina</taxon>
        <taxon>Entomophthoromycetes</taxon>
        <taxon>Entomophthorales</taxon>
        <taxon>Entomophthoraceae</taxon>
        <taxon>Entomophthora</taxon>
    </lineage>
</organism>
<protein>
    <submittedName>
        <fullName evidence="1">Uncharacterized protein</fullName>
    </submittedName>
</protein>
<evidence type="ECO:0000313" key="2">
    <source>
        <dbReference type="Proteomes" id="UP001165960"/>
    </source>
</evidence>
<accession>A0ACC2SEZ6</accession>